<proteinExistence type="predicted"/>
<name>A0A167UW75_9AGAM</name>
<dbReference type="EMBL" id="KV417930">
    <property type="protein sequence ID" value="KZP04367.1"/>
    <property type="molecule type" value="Genomic_DNA"/>
</dbReference>
<dbReference type="Proteomes" id="UP000076532">
    <property type="component" value="Unassembled WGS sequence"/>
</dbReference>
<evidence type="ECO:0000256" key="1">
    <source>
        <dbReference type="SAM" id="MobiDB-lite"/>
    </source>
</evidence>
<gene>
    <name evidence="2" type="ORF">FIBSPDRAFT_968199</name>
</gene>
<feature type="compositionally biased region" description="Acidic residues" evidence="1">
    <location>
        <begin position="1"/>
        <end position="11"/>
    </location>
</feature>
<organism evidence="2 3">
    <name type="scientific">Athelia psychrophila</name>
    <dbReference type="NCBI Taxonomy" id="1759441"/>
    <lineage>
        <taxon>Eukaryota</taxon>
        <taxon>Fungi</taxon>
        <taxon>Dikarya</taxon>
        <taxon>Basidiomycota</taxon>
        <taxon>Agaricomycotina</taxon>
        <taxon>Agaricomycetes</taxon>
        <taxon>Agaricomycetidae</taxon>
        <taxon>Atheliales</taxon>
        <taxon>Atheliaceae</taxon>
        <taxon>Athelia</taxon>
    </lineage>
</organism>
<reference evidence="2 3" key="1">
    <citation type="journal article" date="2016" name="Mol. Biol. Evol.">
        <title>Comparative Genomics of Early-Diverging Mushroom-Forming Fungi Provides Insights into the Origins of Lignocellulose Decay Capabilities.</title>
        <authorList>
            <person name="Nagy L.G."/>
            <person name="Riley R."/>
            <person name="Tritt A."/>
            <person name="Adam C."/>
            <person name="Daum C."/>
            <person name="Floudas D."/>
            <person name="Sun H."/>
            <person name="Yadav J.S."/>
            <person name="Pangilinan J."/>
            <person name="Larsson K.H."/>
            <person name="Matsuura K."/>
            <person name="Barry K."/>
            <person name="Labutti K."/>
            <person name="Kuo R."/>
            <person name="Ohm R.A."/>
            <person name="Bhattacharya S.S."/>
            <person name="Shirouzu T."/>
            <person name="Yoshinaga Y."/>
            <person name="Martin F.M."/>
            <person name="Grigoriev I.V."/>
            <person name="Hibbett D.S."/>
        </authorList>
    </citation>
    <scope>NUCLEOTIDE SEQUENCE [LARGE SCALE GENOMIC DNA]</scope>
    <source>
        <strain evidence="2 3">CBS 109695</strain>
    </source>
</reference>
<protein>
    <submittedName>
        <fullName evidence="2">Uncharacterized protein</fullName>
    </submittedName>
</protein>
<accession>A0A167UW75</accession>
<sequence length="102" mass="11231">MQYEPVDEVEGPDSNFDGGNQDGGPHDPDHCASSEAVDAAEDNNVDIADECHKEIANTMWQDYLVLQMVMAIPVAGNLNPCWRRRTGGLSSLGQRNQMDQLK</sequence>
<feature type="region of interest" description="Disordered" evidence="1">
    <location>
        <begin position="1"/>
        <end position="43"/>
    </location>
</feature>
<evidence type="ECO:0000313" key="3">
    <source>
        <dbReference type="Proteomes" id="UP000076532"/>
    </source>
</evidence>
<dbReference type="AlphaFoldDB" id="A0A167UW75"/>
<evidence type="ECO:0000313" key="2">
    <source>
        <dbReference type="EMBL" id="KZP04367.1"/>
    </source>
</evidence>
<keyword evidence="3" id="KW-1185">Reference proteome</keyword>